<dbReference type="Gene3D" id="3.40.50.720">
    <property type="entry name" value="NAD(P)-binding Rossmann-like Domain"/>
    <property type="match status" value="1"/>
</dbReference>
<comment type="similarity">
    <text evidence="1">Belongs to the HIBADH-related family.</text>
</comment>
<dbReference type="InterPro" id="IPR006115">
    <property type="entry name" value="6PGDH_NADP-bd"/>
</dbReference>
<name>A0ABX6ILH0_9ACTN</name>
<keyword evidence="2" id="KW-0560">Oxidoreductase</keyword>
<evidence type="ECO:0000256" key="1">
    <source>
        <dbReference type="ARBA" id="ARBA00009080"/>
    </source>
</evidence>
<dbReference type="InterPro" id="IPR015814">
    <property type="entry name" value="Pgluconate_DH_NAD-bd_C"/>
</dbReference>
<reference evidence="5" key="1">
    <citation type="journal article" date="2021" name="Nat. Microbiol.">
        <title>Cocultivation of an ultrasmall environmental parasitic bacterium with lytic ability against bacteria associated with wastewater foams.</title>
        <authorList>
            <person name="Batinovic S."/>
            <person name="Rose J.J.A."/>
            <person name="Ratcliffe J."/>
            <person name="Seviour R.J."/>
            <person name="Petrovski S."/>
        </authorList>
    </citation>
    <scope>NUCLEOTIDE SEQUENCE</scope>
    <source>
        <strain evidence="5">CON9</strain>
    </source>
</reference>
<dbReference type="InterPro" id="IPR015815">
    <property type="entry name" value="HIBADH-related"/>
</dbReference>
<dbReference type="Proteomes" id="UP001059836">
    <property type="component" value="Chromosome"/>
</dbReference>
<dbReference type="Pfam" id="PF03446">
    <property type="entry name" value="NAD_binding_2"/>
    <property type="match status" value="1"/>
</dbReference>
<dbReference type="InterPro" id="IPR013328">
    <property type="entry name" value="6PGD_dom2"/>
</dbReference>
<dbReference type="RefSeq" id="WP_213245012.1">
    <property type="nucleotide sequence ID" value="NZ_CP045806.1"/>
</dbReference>
<dbReference type="InterPro" id="IPR008927">
    <property type="entry name" value="6-PGluconate_DH-like_C_sf"/>
</dbReference>
<evidence type="ECO:0000313" key="6">
    <source>
        <dbReference type="Proteomes" id="UP001059836"/>
    </source>
</evidence>
<dbReference type="Pfam" id="PF09130">
    <property type="entry name" value="DUF1932"/>
    <property type="match status" value="1"/>
</dbReference>
<dbReference type="PIRSF" id="PIRSF000103">
    <property type="entry name" value="HIBADH"/>
    <property type="match status" value="1"/>
</dbReference>
<protein>
    <submittedName>
        <fullName evidence="5">DUF1932 domain-containing protein</fullName>
    </submittedName>
</protein>
<dbReference type="EMBL" id="CP045809">
    <property type="protein sequence ID" value="QHN36744.1"/>
    <property type="molecule type" value="Genomic_DNA"/>
</dbReference>
<evidence type="ECO:0000256" key="2">
    <source>
        <dbReference type="ARBA" id="ARBA00023002"/>
    </source>
</evidence>
<sequence>MTSTAGGPSGGPVSFGILGLGEVGTMFAADLVAAGAIVSAYDPDPSTTAPDGVVRVDSDRAAAESADVVISLTTAAFAAPALEAALPAVRAGALWADLNTTEPGLMARFGDRLAERGAYFADVSIMAYVPGKGIGVPMLAAGSGAARFAGVISAHGGRVEVIDGPAGAAAERKLLRSVFYKGMAAAIVEALDAADKQGLGDWLADNIRAEFDDLSAASLAGIVEGTRHHAARRAEEMDAATAMLDGHGVPADIARAAAVSLHRLAGARTESQTWASQTWASQT</sequence>
<accession>A0ABX6ILH0</accession>
<feature type="domain" description="Phosphogluconate dehydrogenase NAD-binding putative C-terminal" evidence="4">
    <location>
        <begin position="194"/>
        <end position="263"/>
    </location>
</feature>
<feature type="domain" description="6-phosphogluconate dehydrogenase NADP-binding" evidence="3">
    <location>
        <begin position="15"/>
        <end position="125"/>
    </location>
</feature>
<organism evidence="5 6">
    <name type="scientific">Gordonia pseudamarae</name>
    <dbReference type="NCBI Taxonomy" id="2831662"/>
    <lineage>
        <taxon>Bacteria</taxon>
        <taxon>Bacillati</taxon>
        <taxon>Actinomycetota</taxon>
        <taxon>Actinomycetes</taxon>
        <taxon>Mycobacteriales</taxon>
        <taxon>Gordoniaceae</taxon>
        <taxon>Gordonia</taxon>
    </lineage>
</organism>
<dbReference type="InterPro" id="IPR036291">
    <property type="entry name" value="NAD(P)-bd_dom_sf"/>
</dbReference>
<dbReference type="SUPFAM" id="SSF51735">
    <property type="entry name" value="NAD(P)-binding Rossmann-fold domains"/>
    <property type="match status" value="1"/>
</dbReference>
<evidence type="ECO:0000259" key="3">
    <source>
        <dbReference type="Pfam" id="PF03446"/>
    </source>
</evidence>
<dbReference type="Gene3D" id="1.10.1040.10">
    <property type="entry name" value="N-(1-d-carboxylethyl)-l-norvaline Dehydrogenase, domain 2"/>
    <property type="match status" value="1"/>
</dbReference>
<evidence type="ECO:0000313" key="5">
    <source>
        <dbReference type="EMBL" id="QHN36744.1"/>
    </source>
</evidence>
<proteinExistence type="inferred from homology"/>
<dbReference type="SUPFAM" id="SSF48179">
    <property type="entry name" value="6-phosphogluconate dehydrogenase C-terminal domain-like"/>
    <property type="match status" value="1"/>
</dbReference>
<evidence type="ECO:0000259" key="4">
    <source>
        <dbReference type="Pfam" id="PF09130"/>
    </source>
</evidence>
<keyword evidence="6" id="KW-1185">Reference proteome</keyword>
<gene>
    <name evidence="5" type="ORF">GII31_19385</name>
</gene>